<evidence type="ECO:0000259" key="5">
    <source>
        <dbReference type="Pfam" id="PF01094"/>
    </source>
</evidence>
<dbReference type="InterPro" id="IPR001828">
    <property type="entry name" value="ANF_lig-bd_rcpt"/>
</dbReference>
<evidence type="ECO:0000256" key="2">
    <source>
        <dbReference type="ARBA" id="ARBA00022692"/>
    </source>
</evidence>
<dbReference type="Pfam" id="PF01094">
    <property type="entry name" value="ANF_receptor"/>
    <property type="match status" value="1"/>
</dbReference>
<sequence length="116" mass="13277">TRPVGYLCSYWNIPLISWVSSDPYLSGDNSFSTLARTLGPYSKLGSCFVKLFEHWRWTEAILVTRLDTSCRYVQKSIIDSFRGAGITLADQMSIPTDFQSTEEIDSMLDRIRLRGR</sequence>
<reference evidence="7" key="1">
    <citation type="submission" date="2025-08" db="UniProtKB">
        <authorList>
            <consortium name="RefSeq"/>
        </authorList>
    </citation>
    <scope>IDENTIFICATION</scope>
</reference>
<feature type="non-terminal residue" evidence="7">
    <location>
        <position position="1"/>
    </location>
</feature>
<dbReference type="Gene3D" id="3.40.50.2300">
    <property type="match status" value="2"/>
</dbReference>
<feature type="domain" description="Receptor ligand binding region" evidence="5">
    <location>
        <begin position="3"/>
        <end position="110"/>
    </location>
</feature>
<dbReference type="PANTHER" id="PTHR44755:SF8">
    <property type="entry name" value="RECEPTOR LIGAND BINDING REGION DOMAIN-CONTAINING PROTEIN"/>
    <property type="match status" value="1"/>
</dbReference>
<organism evidence="6 7">
    <name type="scientific">Priapulus caudatus</name>
    <name type="common">Priapulid worm</name>
    <dbReference type="NCBI Taxonomy" id="37621"/>
    <lineage>
        <taxon>Eukaryota</taxon>
        <taxon>Metazoa</taxon>
        <taxon>Ecdysozoa</taxon>
        <taxon>Scalidophora</taxon>
        <taxon>Priapulida</taxon>
        <taxon>Priapulimorpha</taxon>
        <taxon>Priapulimorphida</taxon>
        <taxon>Priapulidae</taxon>
        <taxon>Priapulus</taxon>
    </lineage>
</organism>
<evidence type="ECO:0000313" key="6">
    <source>
        <dbReference type="Proteomes" id="UP000695022"/>
    </source>
</evidence>
<dbReference type="InterPro" id="IPR052612">
    <property type="entry name" value="ANP_Clearance_Receptor"/>
</dbReference>
<dbReference type="RefSeq" id="XP_014680359.1">
    <property type="nucleotide sequence ID" value="XM_014824873.1"/>
</dbReference>
<dbReference type="GeneID" id="106820348"/>
<proteinExistence type="predicted"/>
<comment type="subcellular location">
    <subcellularLocation>
        <location evidence="1">Membrane</location>
    </subcellularLocation>
</comment>
<dbReference type="InterPro" id="IPR028082">
    <property type="entry name" value="Peripla_BP_I"/>
</dbReference>
<dbReference type="SUPFAM" id="SSF53822">
    <property type="entry name" value="Periplasmic binding protein-like I"/>
    <property type="match status" value="1"/>
</dbReference>
<keyword evidence="6" id="KW-1185">Reference proteome</keyword>
<accession>A0ABM1F7D8</accession>
<name>A0ABM1F7D8_PRICU</name>
<evidence type="ECO:0000313" key="7">
    <source>
        <dbReference type="RefSeq" id="XP_014680359.1"/>
    </source>
</evidence>
<evidence type="ECO:0000256" key="1">
    <source>
        <dbReference type="ARBA" id="ARBA00004370"/>
    </source>
</evidence>
<evidence type="ECO:0000256" key="4">
    <source>
        <dbReference type="ARBA" id="ARBA00023136"/>
    </source>
</evidence>
<dbReference type="Proteomes" id="UP000695022">
    <property type="component" value="Unplaced"/>
</dbReference>
<protein>
    <submittedName>
        <fullName evidence="7">Atrial natriuretic peptide receptor 3-like</fullName>
    </submittedName>
</protein>
<keyword evidence="3" id="KW-1133">Transmembrane helix</keyword>
<keyword evidence="4" id="KW-0472">Membrane</keyword>
<keyword evidence="2" id="KW-0812">Transmembrane</keyword>
<evidence type="ECO:0000256" key="3">
    <source>
        <dbReference type="ARBA" id="ARBA00022989"/>
    </source>
</evidence>
<feature type="non-terminal residue" evidence="7">
    <location>
        <position position="116"/>
    </location>
</feature>
<dbReference type="PANTHER" id="PTHR44755">
    <property type="entry name" value="NATRIURETIC PEPTIDE RECEPTOR 3-RELATED"/>
    <property type="match status" value="1"/>
</dbReference>
<gene>
    <name evidence="7" type="primary">LOC106820348</name>
</gene>